<dbReference type="SMART" id="SM00530">
    <property type="entry name" value="HTH_XRE"/>
    <property type="match status" value="1"/>
</dbReference>
<dbReference type="EMBL" id="CP024988">
    <property type="protein sequence ID" value="AWT25124.1"/>
    <property type="molecule type" value="Genomic_DNA"/>
</dbReference>
<feature type="domain" description="HTH cro/C1-type" evidence="2">
    <location>
        <begin position="55"/>
        <end position="109"/>
    </location>
</feature>
<dbReference type="STRING" id="1737425.GCA_900049755_02351"/>
<evidence type="ECO:0000256" key="1">
    <source>
        <dbReference type="SAM" id="MobiDB-lite"/>
    </source>
</evidence>
<dbReference type="Pfam" id="PF01381">
    <property type="entry name" value="HTH_3"/>
    <property type="match status" value="1"/>
</dbReference>
<dbReference type="Proteomes" id="UP000247696">
    <property type="component" value="Chromosome"/>
</dbReference>
<dbReference type="InterPro" id="IPR001387">
    <property type="entry name" value="Cro/C1-type_HTH"/>
</dbReference>
<protein>
    <submittedName>
        <fullName evidence="3">Transcriptional regulator ClgR</fullName>
    </submittedName>
</protein>
<dbReference type="GO" id="GO:0003677">
    <property type="term" value="F:DNA binding"/>
    <property type="evidence" value="ECO:0007669"/>
    <property type="project" value="InterPro"/>
</dbReference>
<dbReference type="SUPFAM" id="SSF47413">
    <property type="entry name" value="lambda repressor-like DNA-binding domains"/>
    <property type="match status" value="1"/>
</dbReference>
<dbReference type="PROSITE" id="PS50943">
    <property type="entry name" value="HTH_CROC1"/>
    <property type="match status" value="1"/>
</dbReference>
<organism evidence="3 4">
    <name type="scientific">Corynebacterium provencense</name>
    <dbReference type="NCBI Taxonomy" id="1737425"/>
    <lineage>
        <taxon>Bacteria</taxon>
        <taxon>Bacillati</taxon>
        <taxon>Actinomycetota</taxon>
        <taxon>Actinomycetes</taxon>
        <taxon>Mycobacteriales</taxon>
        <taxon>Corynebacteriaceae</taxon>
        <taxon>Corynebacterium</taxon>
    </lineage>
</organism>
<gene>
    <name evidence="3" type="primary">clgR_1</name>
    <name evidence="3" type="ORF">Csp1_02980</name>
</gene>
<reference evidence="4" key="1">
    <citation type="submission" date="2017-11" db="EMBL/GenBank/DDBJ databases">
        <title>Otitis media/interna in a cat caused by the recently described species Corynebacterium provencense.</title>
        <authorList>
            <person name="Kittl S."/>
            <person name="Brodard I."/>
            <person name="Rychener L."/>
            <person name="Jores J."/>
            <person name="Roosje P."/>
            <person name="Gobeli Brawand S."/>
        </authorList>
    </citation>
    <scope>NUCLEOTIDE SEQUENCE [LARGE SCALE GENOMIC DNA]</scope>
    <source>
        <strain evidence="4">17KM38</strain>
    </source>
</reference>
<feature type="compositionally biased region" description="Polar residues" evidence="1">
    <location>
        <begin position="7"/>
        <end position="22"/>
    </location>
</feature>
<evidence type="ECO:0000313" key="4">
    <source>
        <dbReference type="Proteomes" id="UP000247696"/>
    </source>
</evidence>
<dbReference type="Gene3D" id="1.10.260.40">
    <property type="entry name" value="lambda repressor-like DNA-binding domains"/>
    <property type="match status" value="1"/>
</dbReference>
<dbReference type="CDD" id="cd00093">
    <property type="entry name" value="HTH_XRE"/>
    <property type="match status" value="1"/>
</dbReference>
<dbReference type="AlphaFoldDB" id="A0A2Z3YRH5"/>
<dbReference type="RefSeq" id="WP_432759200.1">
    <property type="nucleotide sequence ID" value="NZ_CP024988.1"/>
</dbReference>
<accession>A0A2Z3YRH5</accession>
<proteinExistence type="predicted"/>
<keyword evidence="4" id="KW-1185">Reference proteome</keyword>
<dbReference type="KEGG" id="cpre:Csp1_02980"/>
<dbReference type="InterPro" id="IPR010982">
    <property type="entry name" value="Lambda_DNA-bd_dom_sf"/>
</dbReference>
<sequence>MSERTDTTQSSPAGTSTDSMSDATVVPLHPRGRGTGTPQRTVPDRLWREVLGEEIRRHRTARKERLRDTAARAGISPQYLSELERGMKDPSSEMLEAVAGALGKSSFELTRSAVRGWGAAAAGSGGTVLMCAA</sequence>
<evidence type="ECO:0000313" key="3">
    <source>
        <dbReference type="EMBL" id="AWT25124.1"/>
    </source>
</evidence>
<evidence type="ECO:0000259" key="2">
    <source>
        <dbReference type="PROSITE" id="PS50943"/>
    </source>
</evidence>
<name>A0A2Z3YRH5_9CORY</name>
<feature type="region of interest" description="Disordered" evidence="1">
    <location>
        <begin position="1"/>
        <end position="42"/>
    </location>
</feature>